<sequence length="796" mass="90872">MSGKKRDGTLFSFFNKKTKNEHVNISNIPNDLDVIEDPDKSDAKIHPPELNENASDLINVYDVGLCVDKELTDEEKFNFCTNIWSPVVGYKFPVVKHGNQNRSFQLDWLRKYHWLAYSELKKGGFCKFCALFAPIGGGRGCQVLKMFVKEPLTNYKKAPEFLKHHASTQYHLLATEKISAFIQSFKTGESVEIMLNNKVSSIMESNRKRLVPIIKTIIFCGHNNLPLRGHRDDGILDIDSALVGTQGIFRSLLAFRIDSGDKELTNHIRSCKKNSTMISKTIQNDIINILHKVIIETIVTNVKKYKYFSILCDETTDISTKEQMTFSVRYIDMEEMKIKEEFLGFIELNSTTGSAIKDTMVKQLECYQLSLKNLRGQGYDGGSNMSGRNNGVQALILKDQPLAVYTHCFNHKLNLCISKACEIQAIRNLVGIVGSISVFLSTSAKRTNIMLEIISKDDSVPVPQKKKLKALCATRWVERHDSIITFRELYSYIVITLEELEKMSDSETACKAVGFSASIKRSEFLISLEIVANLFSYTKTLSLVLQSPKLELSKAFSHVNDVINVIENIRENSTSRFETYFKNASDMAALVGEDIRIPRICGRQTTRCNIQTTDPMEWYRITIFLPFIDHLISQLKIRFNEKLSEVMPLEGLIPAYIDKYDESNIIKAAMIYNEDWSGQIMDIQSEISIWKNKWSNIQTIKPDTVIETMKHCDEFFPIIKTLLHVFATIPVTTASAERSFSTLRRLKNYLRSTMGQDRLNGLAVLNVHNKMPINIDEVINIFSRSSRRIKTEDWSI</sequence>
<dbReference type="PANTHER" id="PTHR46289:SF14">
    <property type="entry name" value="DUF4371 DOMAIN-CONTAINING PROTEIN"/>
    <property type="match status" value="1"/>
</dbReference>
<dbReference type="Pfam" id="PF14291">
    <property type="entry name" value="DUF4371"/>
    <property type="match status" value="1"/>
</dbReference>
<name>A0A9P0JAU2_APHGO</name>
<dbReference type="Proteomes" id="UP001154329">
    <property type="component" value="Chromosome 3"/>
</dbReference>
<evidence type="ECO:0000313" key="3">
    <source>
        <dbReference type="EMBL" id="CAH1724768.1"/>
    </source>
</evidence>
<dbReference type="InterPro" id="IPR025398">
    <property type="entry name" value="DUF4371"/>
</dbReference>
<dbReference type="Pfam" id="PF05699">
    <property type="entry name" value="Dimer_Tnp_hAT"/>
    <property type="match status" value="1"/>
</dbReference>
<dbReference type="EMBL" id="OU899035">
    <property type="protein sequence ID" value="CAH1724768.1"/>
    <property type="molecule type" value="Genomic_DNA"/>
</dbReference>
<evidence type="ECO:0000313" key="4">
    <source>
        <dbReference type="EMBL" id="CAH1732697.1"/>
    </source>
</evidence>
<dbReference type="AlphaFoldDB" id="A0A9P0JAU2"/>
<proteinExistence type="predicted"/>
<accession>A0A9P0JAU2</accession>
<dbReference type="Proteomes" id="UP001154329">
    <property type="component" value="Chromosome 2"/>
</dbReference>
<gene>
    <name evidence="3" type="ORF">APHIGO_LOCUS5996</name>
    <name evidence="4" type="ORF">APHIGO_LOCUS9148</name>
</gene>
<dbReference type="SUPFAM" id="SSF53098">
    <property type="entry name" value="Ribonuclease H-like"/>
    <property type="match status" value="1"/>
</dbReference>
<evidence type="ECO:0000259" key="1">
    <source>
        <dbReference type="Pfam" id="PF05699"/>
    </source>
</evidence>
<evidence type="ECO:0008006" key="6">
    <source>
        <dbReference type="Google" id="ProtNLM"/>
    </source>
</evidence>
<protein>
    <recommendedName>
        <fullName evidence="6">52 kDa repressor of the inhibitor of the protein kinase-like</fullName>
    </recommendedName>
</protein>
<evidence type="ECO:0000259" key="2">
    <source>
        <dbReference type="Pfam" id="PF14291"/>
    </source>
</evidence>
<reference evidence="4" key="1">
    <citation type="submission" date="2022-02" db="EMBL/GenBank/DDBJ databases">
        <authorList>
            <person name="King R."/>
        </authorList>
    </citation>
    <scope>NUCLEOTIDE SEQUENCE</scope>
</reference>
<dbReference type="InterPro" id="IPR052958">
    <property type="entry name" value="IFN-induced_PKR_regulator"/>
</dbReference>
<dbReference type="GO" id="GO:0046983">
    <property type="term" value="F:protein dimerization activity"/>
    <property type="evidence" value="ECO:0007669"/>
    <property type="project" value="InterPro"/>
</dbReference>
<feature type="domain" description="DUF4371" evidence="2">
    <location>
        <begin position="185"/>
        <end position="391"/>
    </location>
</feature>
<reference evidence="4" key="2">
    <citation type="submission" date="2022-10" db="EMBL/GenBank/DDBJ databases">
        <authorList>
            <consortium name="ENA_rothamsted_submissions"/>
            <consortium name="culmorum"/>
            <person name="King R."/>
        </authorList>
    </citation>
    <scope>NUCLEOTIDE SEQUENCE</scope>
</reference>
<dbReference type="EMBL" id="OU899036">
    <property type="protein sequence ID" value="CAH1732697.1"/>
    <property type="molecule type" value="Genomic_DNA"/>
</dbReference>
<dbReference type="PANTHER" id="PTHR46289">
    <property type="entry name" value="52 KDA REPRESSOR OF THE INHIBITOR OF THE PROTEIN KINASE-LIKE PROTEIN-RELATED"/>
    <property type="match status" value="1"/>
</dbReference>
<organism evidence="4 5">
    <name type="scientific">Aphis gossypii</name>
    <name type="common">Cotton aphid</name>
    <dbReference type="NCBI Taxonomy" id="80765"/>
    <lineage>
        <taxon>Eukaryota</taxon>
        <taxon>Metazoa</taxon>
        <taxon>Ecdysozoa</taxon>
        <taxon>Arthropoda</taxon>
        <taxon>Hexapoda</taxon>
        <taxon>Insecta</taxon>
        <taxon>Pterygota</taxon>
        <taxon>Neoptera</taxon>
        <taxon>Paraneoptera</taxon>
        <taxon>Hemiptera</taxon>
        <taxon>Sternorrhyncha</taxon>
        <taxon>Aphidomorpha</taxon>
        <taxon>Aphidoidea</taxon>
        <taxon>Aphididae</taxon>
        <taxon>Aphidini</taxon>
        <taxon>Aphis</taxon>
        <taxon>Aphis</taxon>
    </lineage>
</organism>
<dbReference type="InterPro" id="IPR012337">
    <property type="entry name" value="RNaseH-like_sf"/>
</dbReference>
<feature type="domain" description="HAT C-terminal dimerisation" evidence="1">
    <location>
        <begin position="712"/>
        <end position="771"/>
    </location>
</feature>
<dbReference type="InterPro" id="IPR008906">
    <property type="entry name" value="HATC_C_dom"/>
</dbReference>
<keyword evidence="5" id="KW-1185">Reference proteome</keyword>
<evidence type="ECO:0000313" key="5">
    <source>
        <dbReference type="Proteomes" id="UP001154329"/>
    </source>
</evidence>